<dbReference type="Proteomes" id="UP000189956">
    <property type="component" value="Unassembled WGS sequence"/>
</dbReference>
<dbReference type="Gene3D" id="3.90.1150.30">
    <property type="match status" value="1"/>
</dbReference>
<proteinExistence type="predicted"/>
<dbReference type="GO" id="GO:0003677">
    <property type="term" value="F:DNA binding"/>
    <property type="evidence" value="ECO:0007669"/>
    <property type="project" value="UniProtKB-KW"/>
</dbReference>
<dbReference type="InterPro" id="IPR007351">
    <property type="entry name" value="YjbR"/>
</dbReference>
<dbReference type="AlphaFoldDB" id="A0A1T4KB28"/>
<protein>
    <submittedName>
        <fullName evidence="1">Predicted DNA-binding protein, MmcQ/YjbR family</fullName>
    </submittedName>
</protein>
<name>A0A1T4KB28_PORCN</name>
<organism evidence="1 2">
    <name type="scientific">Porphyromonas cangingivalis</name>
    <dbReference type="NCBI Taxonomy" id="36874"/>
    <lineage>
        <taxon>Bacteria</taxon>
        <taxon>Pseudomonadati</taxon>
        <taxon>Bacteroidota</taxon>
        <taxon>Bacteroidia</taxon>
        <taxon>Bacteroidales</taxon>
        <taxon>Porphyromonadaceae</taxon>
        <taxon>Porphyromonas</taxon>
    </lineage>
</organism>
<dbReference type="InterPro" id="IPR038056">
    <property type="entry name" value="YjbR-like_sf"/>
</dbReference>
<dbReference type="RefSeq" id="WP_126464344.1">
    <property type="nucleotide sequence ID" value="NZ_FUWL01000005.1"/>
</dbReference>
<dbReference type="EMBL" id="FUWL01000005">
    <property type="protein sequence ID" value="SJZ39596.1"/>
    <property type="molecule type" value="Genomic_DNA"/>
</dbReference>
<dbReference type="PANTHER" id="PTHR35145:SF1">
    <property type="entry name" value="CYTOPLASMIC PROTEIN"/>
    <property type="match status" value="1"/>
</dbReference>
<keyword evidence="1" id="KW-0238">DNA-binding</keyword>
<dbReference type="InterPro" id="IPR058532">
    <property type="entry name" value="YjbR/MT2646/Rv2570-like"/>
</dbReference>
<evidence type="ECO:0000313" key="2">
    <source>
        <dbReference type="Proteomes" id="UP000189956"/>
    </source>
</evidence>
<dbReference type="PANTHER" id="PTHR35145">
    <property type="entry name" value="CYTOPLASMIC PROTEIN-RELATED"/>
    <property type="match status" value="1"/>
</dbReference>
<reference evidence="1 2" key="1">
    <citation type="submission" date="2017-02" db="EMBL/GenBank/DDBJ databases">
        <authorList>
            <person name="Peterson S.W."/>
        </authorList>
    </citation>
    <scope>NUCLEOTIDE SEQUENCE [LARGE SCALE GENOMIC DNA]</scope>
    <source>
        <strain evidence="1 2">ATCC 700135</strain>
    </source>
</reference>
<dbReference type="Pfam" id="PF04237">
    <property type="entry name" value="YjbR"/>
    <property type="match status" value="1"/>
</dbReference>
<accession>A0A1T4KB28</accession>
<evidence type="ECO:0000313" key="1">
    <source>
        <dbReference type="EMBL" id="SJZ39596.1"/>
    </source>
</evidence>
<dbReference type="SUPFAM" id="SSF142906">
    <property type="entry name" value="YjbR-like"/>
    <property type="match status" value="1"/>
</dbReference>
<sequence>MITIEEVRDIALSLPYVTEEMPFGPDHLVYKVGGKIFLILSLDEPYAAMNLKCDPERAIELRMRYEAVQPGYHMNKTHWNTIRGDKDMDKNSVIAEVHHSYRLVYDKLPKRLKVELSQID</sequence>
<gene>
    <name evidence="1" type="ORF">SAMN02745205_00632</name>
</gene>